<name>A0ABT9E7K5_9PROT</name>
<dbReference type="Gene3D" id="3.30.160.150">
    <property type="entry name" value="Lipoprotein like domain"/>
    <property type="match status" value="1"/>
</dbReference>
<protein>
    <submittedName>
        <fullName evidence="1">LPS assembly lipoprotein LptE</fullName>
    </submittedName>
</protein>
<evidence type="ECO:0000313" key="1">
    <source>
        <dbReference type="EMBL" id="MDO9712168.1"/>
    </source>
</evidence>
<gene>
    <name evidence="1" type="primary">lptE</name>
    <name evidence="1" type="ORF">Q7A36_27745</name>
</gene>
<keyword evidence="2" id="KW-1185">Reference proteome</keyword>
<evidence type="ECO:0000313" key="2">
    <source>
        <dbReference type="Proteomes" id="UP001243009"/>
    </source>
</evidence>
<accession>A0ABT9E7K5</accession>
<comment type="caution">
    <text evidence="1">The sequence shown here is derived from an EMBL/GenBank/DDBJ whole genome shotgun (WGS) entry which is preliminary data.</text>
</comment>
<sequence>MCRAVSSTSSSDGRAGRPATRRALLGAVGLLGLSGCGFRPLYGPVTAADGSEADLTTELAAVRIGPIYERTGQLLRRNLQRRMEDSAPGTPARYQLNVSYVPGLEVLGYRRDGTITRIRYTFTGNWDLATLSVPPQPVARSIIPYRALDSFNIPDLQFFSADSARDAMEARAMEMMSEEITRQVAMALRKRREAGTATG</sequence>
<dbReference type="EMBL" id="JAUTWS010000041">
    <property type="protein sequence ID" value="MDO9712168.1"/>
    <property type="molecule type" value="Genomic_DNA"/>
</dbReference>
<dbReference type="Proteomes" id="UP001243009">
    <property type="component" value="Unassembled WGS sequence"/>
</dbReference>
<organism evidence="1 2">
    <name type="scientific">Paracraurococcus lichenis</name>
    <dbReference type="NCBI Taxonomy" id="3064888"/>
    <lineage>
        <taxon>Bacteria</taxon>
        <taxon>Pseudomonadati</taxon>
        <taxon>Pseudomonadota</taxon>
        <taxon>Alphaproteobacteria</taxon>
        <taxon>Acetobacterales</taxon>
        <taxon>Roseomonadaceae</taxon>
        <taxon>Paracraurococcus</taxon>
    </lineage>
</organism>
<dbReference type="Pfam" id="PF04390">
    <property type="entry name" value="LptE"/>
    <property type="match status" value="1"/>
</dbReference>
<dbReference type="InterPro" id="IPR007485">
    <property type="entry name" value="LPS_assembly_LptE"/>
</dbReference>
<dbReference type="RefSeq" id="WP_305107024.1">
    <property type="nucleotide sequence ID" value="NZ_JAUTWS010000041.1"/>
</dbReference>
<proteinExistence type="predicted"/>
<keyword evidence="1" id="KW-0449">Lipoprotein</keyword>
<reference evidence="1 2" key="1">
    <citation type="submission" date="2023-08" db="EMBL/GenBank/DDBJ databases">
        <title>The draft genome sequence of Paracraurococcus sp. LOR1-02.</title>
        <authorList>
            <person name="Kingkaew E."/>
            <person name="Tanasupawat S."/>
        </authorList>
    </citation>
    <scope>NUCLEOTIDE SEQUENCE [LARGE SCALE GENOMIC DNA]</scope>
    <source>
        <strain evidence="1 2">LOR1-02</strain>
    </source>
</reference>